<evidence type="ECO:0000313" key="1">
    <source>
        <dbReference type="EMBL" id="MED6222006.1"/>
    </source>
</evidence>
<reference evidence="1 2" key="1">
    <citation type="journal article" date="2023" name="Plants (Basel)">
        <title>Bridging the Gap: Combining Genomics and Transcriptomics Approaches to Understand Stylosanthes scabra, an Orphan Legume from the Brazilian Caatinga.</title>
        <authorList>
            <person name="Ferreira-Neto J.R.C."/>
            <person name="da Silva M.D."/>
            <person name="Binneck E."/>
            <person name="de Melo N.F."/>
            <person name="da Silva R.H."/>
            <person name="de Melo A.L.T.M."/>
            <person name="Pandolfi V."/>
            <person name="Bustamante F.O."/>
            <person name="Brasileiro-Vidal A.C."/>
            <person name="Benko-Iseppon A.M."/>
        </authorList>
    </citation>
    <scope>NUCLEOTIDE SEQUENCE [LARGE SCALE GENOMIC DNA]</scope>
    <source>
        <tissue evidence="1">Leaves</tissue>
    </source>
</reference>
<comment type="caution">
    <text evidence="1">The sequence shown here is derived from an EMBL/GenBank/DDBJ whole genome shotgun (WGS) entry which is preliminary data.</text>
</comment>
<sequence length="102" mass="11859">MKHFLSNDNVLYGPSSRNKTALQRTNNFIQKRPKSIDKNFGDDFINYVAKTDRSKLFHTIRSVHFGDQDEQGLKDRSIQRTHPKKLCTQFSKCQCRSAPNTL</sequence>
<dbReference type="EMBL" id="JASCZI010272391">
    <property type="protein sequence ID" value="MED6222006.1"/>
    <property type="molecule type" value="Genomic_DNA"/>
</dbReference>
<evidence type="ECO:0000313" key="2">
    <source>
        <dbReference type="Proteomes" id="UP001341840"/>
    </source>
</evidence>
<accession>A0ABU6ZJ73</accession>
<keyword evidence="2" id="KW-1185">Reference proteome</keyword>
<name>A0ABU6ZJ73_9FABA</name>
<dbReference type="Proteomes" id="UP001341840">
    <property type="component" value="Unassembled WGS sequence"/>
</dbReference>
<gene>
    <name evidence="1" type="ORF">PIB30_060250</name>
</gene>
<proteinExistence type="predicted"/>
<organism evidence="1 2">
    <name type="scientific">Stylosanthes scabra</name>
    <dbReference type="NCBI Taxonomy" id="79078"/>
    <lineage>
        <taxon>Eukaryota</taxon>
        <taxon>Viridiplantae</taxon>
        <taxon>Streptophyta</taxon>
        <taxon>Embryophyta</taxon>
        <taxon>Tracheophyta</taxon>
        <taxon>Spermatophyta</taxon>
        <taxon>Magnoliopsida</taxon>
        <taxon>eudicotyledons</taxon>
        <taxon>Gunneridae</taxon>
        <taxon>Pentapetalae</taxon>
        <taxon>rosids</taxon>
        <taxon>fabids</taxon>
        <taxon>Fabales</taxon>
        <taxon>Fabaceae</taxon>
        <taxon>Papilionoideae</taxon>
        <taxon>50 kb inversion clade</taxon>
        <taxon>dalbergioids sensu lato</taxon>
        <taxon>Dalbergieae</taxon>
        <taxon>Pterocarpus clade</taxon>
        <taxon>Stylosanthes</taxon>
    </lineage>
</organism>
<protein>
    <submittedName>
        <fullName evidence="1">Uncharacterized protein</fullName>
    </submittedName>
</protein>